<accession>A0A1T0CSK7</accession>
<protein>
    <submittedName>
        <fullName evidence="1">Uncharacterized protein</fullName>
    </submittedName>
</protein>
<dbReference type="AlphaFoldDB" id="A0A1T0CSK7"/>
<comment type="caution">
    <text evidence="1">The sequence shown here is derived from an EMBL/GenBank/DDBJ whole genome shotgun (WGS) entry which is preliminary data.</text>
</comment>
<proteinExistence type="predicted"/>
<sequence length="199" mass="21772">MMVAAYQKYLESDTLGLTNATQEIKSIIKERGSESLQIDGHSRGTLTITNAYSSLLNDGDAGKYSNLRTNMVGAAANVKNADDKLAELQGRNTGSYTEQQKSDMSIHVQGHKSDFVHTVIGLNKSTGGEFSIGKMSGILGKTTVHNCYGVGSKDCFIKNYWNDGNPNNNITIPNKDDKTIQIDVPQWIPLYPPSQEEPK</sequence>
<organism evidence="1 2">
    <name type="scientific">Moraxella porci DSM 25326</name>
    <dbReference type="NCBI Taxonomy" id="573983"/>
    <lineage>
        <taxon>Bacteria</taxon>
        <taxon>Pseudomonadati</taxon>
        <taxon>Pseudomonadota</taxon>
        <taxon>Gammaproteobacteria</taxon>
        <taxon>Moraxellales</taxon>
        <taxon>Moraxellaceae</taxon>
        <taxon>Moraxella</taxon>
    </lineage>
</organism>
<keyword evidence="2" id="KW-1185">Reference proteome</keyword>
<evidence type="ECO:0000313" key="2">
    <source>
        <dbReference type="Proteomes" id="UP000190683"/>
    </source>
</evidence>
<reference evidence="1 2" key="1">
    <citation type="submission" date="2017-02" db="EMBL/GenBank/DDBJ databases">
        <title>Draft genome sequence of Moraxella porci CCUG 54912T type strain.</title>
        <authorList>
            <person name="Salva-Serra F."/>
            <person name="Engstrom-Jakobsson H."/>
            <person name="Thorell K."/>
            <person name="Jaen-Luchoro D."/>
            <person name="Gonzales-Siles L."/>
            <person name="Karlsson R."/>
            <person name="Yazdan S."/>
            <person name="Boulund F."/>
            <person name="Johnning A."/>
            <person name="Engstrand L."/>
            <person name="Kristiansson E."/>
            <person name="Moore E."/>
        </authorList>
    </citation>
    <scope>NUCLEOTIDE SEQUENCE [LARGE SCALE GENOMIC DNA]</scope>
    <source>
        <strain evidence="1 2">CCUG 54912</strain>
    </source>
</reference>
<evidence type="ECO:0000313" key="1">
    <source>
        <dbReference type="EMBL" id="OOS25322.1"/>
    </source>
</evidence>
<dbReference type="RefSeq" id="WP_078317591.1">
    <property type="nucleotide sequence ID" value="NZ_MUYV01000005.1"/>
</dbReference>
<dbReference type="EMBL" id="MUYV01000005">
    <property type="protein sequence ID" value="OOS25322.1"/>
    <property type="molecule type" value="Genomic_DNA"/>
</dbReference>
<name>A0A1T0CSK7_9GAMM</name>
<dbReference type="STRING" id="573983.B0681_04680"/>
<gene>
    <name evidence="1" type="ORF">B0681_04680</name>
</gene>
<dbReference type="Proteomes" id="UP000190683">
    <property type="component" value="Unassembled WGS sequence"/>
</dbReference>